<dbReference type="Pfam" id="PF08352">
    <property type="entry name" value="oligo_HPY"/>
    <property type="match status" value="2"/>
</dbReference>
<gene>
    <name evidence="7" type="ORF">JOF43_001301</name>
</gene>
<dbReference type="PROSITE" id="PS00211">
    <property type="entry name" value="ABC_TRANSPORTER_1"/>
    <property type="match status" value="2"/>
</dbReference>
<evidence type="ECO:0000313" key="7">
    <source>
        <dbReference type="EMBL" id="MBP2381344.1"/>
    </source>
</evidence>
<sequence>MSRARGTEVTLTPTGAPMIEGSAWHAQVAAGGNILEIDDLRISTTADGRDVIKGVDLRLRQGEILALVGESGSGKTTVGLAALGHFRRGLSHTGGTVTVHPSHGTSPAGMTDLGEEALRRLRGSRVSYIPQDPALSLNPSIRVGEQIREVLQIHGFGADDAERDARVRSVLREVGLPDDDAHQRRWPHQLSGGQQQRIGIAMAFAMYPDVLVLDEPTTGLDVSTQAVVLETIREMTLTNNVAGLYITHDLAVVAEIADRVAVMLQGELVEEGGTQGVLGSPQHRYTRTLLAAVPDLAGTNRIGEFEARRQAVEAAEQAEAAELAQRESAEADRTAEDVQAAAGAADGPTRPEASDGPALPEAADATARPGAADGPGRRGAAAESAPEPSTTTTGSLPALRRADEPAGQDAAPALTAGEPLIEVRDLSLSYGDKQVLTSVDLTLRTSECTLLLGESGSGKTTLSRVIAGLLDHGTGQVRYDGVDLATSTRQRTVGQRQDIQYVFQSPFSSLNPRRTLGQSLAVPLEMSGELGAAERRERVREALDAVRLGRSFFERRPGDLSGGERQRAAIARALVNMPRVLVCDEITSALDVSVQASIIDLLSRLREERGLSMLFVTHNIALARHVAERVAVLDHGVIVDEGPTDQVLTAPSHAYTQELLQNVPTL</sequence>
<feature type="compositionally biased region" description="Low complexity" evidence="5">
    <location>
        <begin position="362"/>
        <end position="382"/>
    </location>
</feature>
<dbReference type="InterPro" id="IPR003593">
    <property type="entry name" value="AAA+_ATPase"/>
</dbReference>
<dbReference type="InterPro" id="IPR050319">
    <property type="entry name" value="ABC_transp_ATP-bind"/>
</dbReference>
<evidence type="ECO:0000256" key="4">
    <source>
        <dbReference type="ARBA" id="ARBA00022840"/>
    </source>
</evidence>
<dbReference type="InterPro" id="IPR013563">
    <property type="entry name" value="Oligopep_ABC_C"/>
</dbReference>
<keyword evidence="8" id="KW-1185">Reference proteome</keyword>
<dbReference type="Pfam" id="PF00005">
    <property type="entry name" value="ABC_tran"/>
    <property type="match status" value="2"/>
</dbReference>
<evidence type="ECO:0000313" key="8">
    <source>
        <dbReference type="Proteomes" id="UP001519290"/>
    </source>
</evidence>
<keyword evidence="3" id="KW-0547">Nucleotide-binding</keyword>
<evidence type="ECO:0000259" key="6">
    <source>
        <dbReference type="PROSITE" id="PS50893"/>
    </source>
</evidence>
<dbReference type="GO" id="GO:0005524">
    <property type="term" value="F:ATP binding"/>
    <property type="evidence" value="ECO:0007669"/>
    <property type="project" value="UniProtKB-KW"/>
</dbReference>
<dbReference type="Gene3D" id="3.40.50.300">
    <property type="entry name" value="P-loop containing nucleotide triphosphate hydrolases"/>
    <property type="match status" value="2"/>
</dbReference>
<accession>A0ABS4WYR6</accession>
<comment type="similarity">
    <text evidence="1">Belongs to the ABC transporter superfamily.</text>
</comment>
<dbReference type="PANTHER" id="PTHR43776">
    <property type="entry name" value="TRANSPORT ATP-BINDING PROTEIN"/>
    <property type="match status" value="1"/>
</dbReference>
<keyword evidence="2" id="KW-0813">Transport</keyword>
<name>A0ABS4WYR6_9MICO</name>
<dbReference type="PROSITE" id="PS50893">
    <property type="entry name" value="ABC_TRANSPORTER_2"/>
    <property type="match status" value="2"/>
</dbReference>
<dbReference type="SUPFAM" id="SSF52540">
    <property type="entry name" value="P-loop containing nucleoside triphosphate hydrolases"/>
    <property type="match status" value="2"/>
</dbReference>
<dbReference type="InterPro" id="IPR003439">
    <property type="entry name" value="ABC_transporter-like_ATP-bd"/>
</dbReference>
<dbReference type="EMBL" id="JAGIOD010000001">
    <property type="protein sequence ID" value="MBP2381344.1"/>
    <property type="molecule type" value="Genomic_DNA"/>
</dbReference>
<organism evidence="7 8">
    <name type="scientific">Brachybacterium sacelli</name>
    <dbReference type="NCBI Taxonomy" id="173364"/>
    <lineage>
        <taxon>Bacteria</taxon>
        <taxon>Bacillati</taxon>
        <taxon>Actinomycetota</taxon>
        <taxon>Actinomycetes</taxon>
        <taxon>Micrococcales</taxon>
        <taxon>Dermabacteraceae</taxon>
        <taxon>Brachybacterium</taxon>
    </lineage>
</organism>
<comment type="caution">
    <text evidence="7">The sequence shown here is derived from an EMBL/GenBank/DDBJ whole genome shotgun (WGS) entry which is preliminary data.</text>
</comment>
<keyword evidence="4 7" id="KW-0067">ATP-binding</keyword>
<feature type="domain" description="ABC transporter" evidence="6">
    <location>
        <begin position="421"/>
        <end position="660"/>
    </location>
</feature>
<feature type="compositionally biased region" description="Basic and acidic residues" evidence="5">
    <location>
        <begin position="324"/>
        <end position="336"/>
    </location>
</feature>
<evidence type="ECO:0000256" key="3">
    <source>
        <dbReference type="ARBA" id="ARBA00022741"/>
    </source>
</evidence>
<protein>
    <submittedName>
        <fullName evidence="7">Peptide/nickel transport system ATP-binding protein</fullName>
    </submittedName>
</protein>
<evidence type="ECO:0000256" key="2">
    <source>
        <dbReference type="ARBA" id="ARBA00022448"/>
    </source>
</evidence>
<dbReference type="InterPro" id="IPR017871">
    <property type="entry name" value="ABC_transporter-like_CS"/>
</dbReference>
<dbReference type="Proteomes" id="UP001519290">
    <property type="component" value="Unassembled WGS sequence"/>
</dbReference>
<feature type="region of interest" description="Disordered" evidence="5">
    <location>
        <begin position="316"/>
        <end position="397"/>
    </location>
</feature>
<evidence type="ECO:0000256" key="1">
    <source>
        <dbReference type="ARBA" id="ARBA00005417"/>
    </source>
</evidence>
<evidence type="ECO:0000256" key="5">
    <source>
        <dbReference type="SAM" id="MobiDB-lite"/>
    </source>
</evidence>
<reference evidence="7 8" key="1">
    <citation type="submission" date="2021-03" db="EMBL/GenBank/DDBJ databases">
        <title>Sequencing the genomes of 1000 actinobacteria strains.</title>
        <authorList>
            <person name="Klenk H.-P."/>
        </authorList>
    </citation>
    <scope>NUCLEOTIDE SEQUENCE [LARGE SCALE GENOMIC DNA]</scope>
    <source>
        <strain evidence="7 8">DSM 14566</strain>
    </source>
</reference>
<proteinExistence type="inferred from homology"/>
<dbReference type="InterPro" id="IPR027417">
    <property type="entry name" value="P-loop_NTPase"/>
</dbReference>
<feature type="domain" description="ABC transporter" evidence="6">
    <location>
        <begin position="35"/>
        <end position="290"/>
    </location>
</feature>
<dbReference type="SMART" id="SM00382">
    <property type="entry name" value="AAA"/>
    <property type="match status" value="2"/>
</dbReference>
<dbReference type="PANTHER" id="PTHR43776:SF7">
    <property type="entry name" value="D,D-DIPEPTIDE TRANSPORT ATP-BINDING PROTEIN DDPF-RELATED"/>
    <property type="match status" value="1"/>
</dbReference>
<dbReference type="CDD" id="cd03257">
    <property type="entry name" value="ABC_NikE_OppD_transporters"/>
    <property type="match status" value="2"/>
</dbReference>
<dbReference type="RefSeq" id="WP_245354035.1">
    <property type="nucleotide sequence ID" value="NZ_BAAAJW010000002.1"/>
</dbReference>